<organism evidence="1">
    <name type="scientific">hydrocarbon metagenome</name>
    <dbReference type="NCBI Taxonomy" id="938273"/>
    <lineage>
        <taxon>unclassified sequences</taxon>
        <taxon>metagenomes</taxon>
        <taxon>ecological metagenomes</taxon>
    </lineage>
</organism>
<dbReference type="SUPFAM" id="SSF47598">
    <property type="entry name" value="Ribbon-helix-helix"/>
    <property type="match status" value="1"/>
</dbReference>
<dbReference type="InterPro" id="IPR035069">
    <property type="entry name" value="TTHA1013/TTHA0281-like"/>
</dbReference>
<dbReference type="InterPro" id="IPR010985">
    <property type="entry name" value="Ribbon_hlx_hlx"/>
</dbReference>
<dbReference type="AlphaFoldDB" id="A0A0W8G447"/>
<name>A0A0W8G447_9ZZZZ</name>
<dbReference type="EMBL" id="LNQE01000276">
    <property type="protein sequence ID" value="KUG27914.1"/>
    <property type="molecule type" value="Genomic_DNA"/>
</dbReference>
<dbReference type="Pfam" id="PF05534">
    <property type="entry name" value="HicB"/>
    <property type="match status" value="1"/>
</dbReference>
<dbReference type="InterPro" id="IPR013321">
    <property type="entry name" value="Arc_rbn_hlx_hlx"/>
</dbReference>
<dbReference type="GO" id="GO:0006355">
    <property type="term" value="P:regulation of DNA-templated transcription"/>
    <property type="evidence" value="ECO:0007669"/>
    <property type="project" value="InterPro"/>
</dbReference>
<gene>
    <name evidence="1" type="ORF">ASZ90_002244</name>
</gene>
<reference evidence="1" key="1">
    <citation type="journal article" date="2015" name="Proc. Natl. Acad. Sci. U.S.A.">
        <title>Networks of energetic and metabolic interactions define dynamics in microbial communities.</title>
        <authorList>
            <person name="Embree M."/>
            <person name="Liu J.K."/>
            <person name="Al-Bassam M.M."/>
            <person name="Zengler K."/>
        </authorList>
    </citation>
    <scope>NUCLEOTIDE SEQUENCE</scope>
</reference>
<sequence length="110" mass="12322">MATLRYNDYVAVVDYDPDTKLFHGRVVNVNSVISFYGATGEELEREFATSMETYFDVCRETGIPPDRPYSGRVNIRLSPELHRDLAAAAQSQGKSLNAWAAEVLKQAVLH</sequence>
<proteinExistence type="predicted"/>
<dbReference type="Gene3D" id="1.10.1220.10">
    <property type="entry name" value="Met repressor-like"/>
    <property type="match status" value="1"/>
</dbReference>
<comment type="caution">
    <text evidence="1">The sequence shown here is derived from an EMBL/GenBank/DDBJ whole genome shotgun (WGS) entry which is preliminary data.</text>
</comment>
<accession>A0A0W8G447</accession>
<protein>
    <submittedName>
        <fullName evidence="1">Hicb protein</fullName>
    </submittedName>
</protein>
<dbReference type="SUPFAM" id="SSF143100">
    <property type="entry name" value="TTHA1013/TTHA0281-like"/>
    <property type="match status" value="1"/>
</dbReference>
<dbReference type="InterPro" id="IPR008651">
    <property type="entry name" value="Uncharacterised_HicB"/>
</dbReference>
<evidence type="ECO:0000313" key="1">
    <source>
        <dbReference type="EMBL" id="KUG27914.1"/>
    </source>
</evidence>